<evidence type="ECO:0000256" key="2">
    <source>
        <dbReference type="ARBA" id="ARBA00023125"/>
    </source>
</evidence>
<dbReference type="GO" id="GO:0003677">
    <property type="term" value="F:DNA binding"/>
    <property type="evidence" value="ECO:0007669"/>
    <property type="project" value="UniProtKB-KW"/>
</dbReference>
<gene>
    <name evidence="5" type="ORF">OV079_49075</name>
</gene>
<dbReference type="InterPro" id="IPR013196">
    <property type="entry name" value="HTH_11"/>
</dbReference>
<dbReference type="InterPro" id="IPR018356">
    <property type="entry name" value="Tscrpt_reg_HTH_DeoR_CS"/>
</dbReference>
<dbReference type="AlphaFoldDB" id="A0A9X3EZN8"/>
<dbReference type="PROSITE" id="PS51000">
    <property type="entry name" value="HTH_DEOR_2"/>
    <property type="match status" value="1"/>
</dbReference>
<dbReference type="InterPro" id="IPR036388">
    <property type="entry name" value="WH-like_DNA-bd_sf"/>
</dbReference>
<dbReference type="Gene3D" id="1.10.10.10">
    <property type="entry name" value="Winged helix-like DNA-binding domain superfamily/Winged helix DNA-binding domain"/>
    <property type="match status" value="1"/>
</dbReference>
<keyword evidence="3" id="KW-0804">Transcription</keyword>
<evidence type="ECO:0000313" key="5">
    <source>
        <dbReference type="EMBL" id="MCY1013354.1"/>
    </source>
</evidence>
<dbReference type="Proteomes" id="UP001150924">
    <property type="component" value="Unassembled WGS sequence"/>
</dbReference>
<keyword evidence="6" id="KW-1185">Reference proteome</keyword>
<feature type="domain" description="HTH deoR-type" evidence="4">
    <location>
        <begin position="2"/>
        <end position="62"/>
    </location>
</feature>
<dbReference type="EMBL" id="JAPNKE010000002">
    <property type="protein sequence ID" value="MCY1013354.1"/>
    <property type="molecule type" value="Genomic_DNA"/>
</dbReference>
<keyword evidence="2" id="KW-0238">DNA-binding</keyword>
<dbReference type="InterPro" id="IPR036390">
    <property type="entry name" value="WH_DNA-bd_sf"/>
</dbReference>
<comment type="caution">
    <text evidence="5">The sequence shown here is derived from an EMBL/GenBank/DDBJ whole genome shotgun (WGS) entry which is preliminary data.</text>
</comment>
<dbReference type="PROSITE" id="PS00894">
    <property type="entry name" value="HTH_DEOR_1"/>
    <property type="match status" value="1"/>
</dbReference>
<dbReference type="InterPro" id="IPR001034">
    <property type="entry name" value="DeoR_HTH"/>
</dbReference>
<dbReference type="SUPFAM" id="SSF46785">
    <property type="entry name" value="Winged helix' DNA-binding domain"/>
    <property type="match status" value="1"/>
</dbReference>
<evidence type="ECO:0000259" key="4">
    <source>
        <dbReference type="PROSITE" id="PS51000"/>
    </source>
</evidence>
<evidence type="ECO:0000256" key="1">
    <source>
        <dbReference type="ARBA" id="ARBA00023015"/>
    </source>
</evidence>
<dbReference type="GO" id="GO:0003700">
    <property type="term" value="F:DNA-binding transcription factor activity"/>
    <property type="evidence" value="ECO:0007669"/>
    <property type="project" value="InterPro"/>
</dbReference>
<dbReference type="Pfam" id="PF08279">
    <property type="entry name" value="HTH_11"/>
    <property type="match status" value="1"/>
</dbReference>
<dbReference type="RefSeq" id="WP_267777220.1">
    <property type="nucleotide sequence ID" value="NZ_JAPNKE010000002.1"/>
</dbReference>
<protein>
    <submittedName>
        <fullName evidence="5">Helix-turn-helix domain-containing protein</fullName>
    </submittedName>
</protein>
<organism evidence="5 6">
    <name type="scientific">Nannocystis pusilla</name>
    <dbReference type="NCBI Taxonomy" id="889268"/>
    <lineage>
        <taxon>Bacteria</taxon>
        <taxon>Pseudomonadati</taxon>
        <taxon>Myxococcota</taxon>
        <taxon>Polyangia</taxon>
        <taxon>Nannocystales</taxon>
        <taxon>Nannocystaceae</taxon>
        <taxon>Nannocystis</taxon>
    </lineage>
</organism>
<name>A0A9X3EZN8_9BACT</name>
<sequence>MTTSRTLLLLSLLQARREWSGHVLAERLAVSERTVRRDVDRLRQLGYHIHATMVRTAATDWRRARSCRP</sequence>
<evidence type="ECO:0000256" key="3">
    <source>
        <dbReference type="ARBA" id="ARBA00023163"/>
    </source>
</evidence>
<reference evidence="5" key="1">
    <citation type="submission" date="2022-11" db="EMBL/GenBank/DDBJ databases">
        <title>Minimal conservation of predation-associated metabolite biosynthetic gene clusters underscores biosynthetic potential of Myxococcota including descriptions for ten novel species: Archangium lansinium sp. nov., Myxococcus landrumus sp. nov., Nannocystis bai.</title>
        <authorList>
            <person name="Ahearne A."/>
            <person name="Stevens C."/>
            <person name="Phillips K."/>
        </authorList>
    </citation>
    <scope>NUCLEOTIDE SEQUENCE</scope>
    <source>
        <strain evidence="5">Na p29</strain>
    </source>
</reference>
<evidence type="ECO:0000313" key="6">
    <source>
        <dbReference type="Proteomes" id="UP001150924"/>
    </source>
</evidence>
<proteinExistence type="predicted"/>
<accession>A0A9X3EZN8</accession>
<keyword evidence="1" id="KW-0805">Transcription regulation</keyword>